<comment type="subcellular location">
    <subcellularLocation>
        <location evidence="1">Membrane</location>
        <topology evidence="1">Multi-pass membrane protein</topology>
    </subcellularLocation>
</comment>
<gene>
    <name evidence="8" type="ORF">AB1Y20_023714</name>
</gene>
<dbReference type="PANTHER" id="PTHR22950">
    <property type="entry name" value="AMINO ACID TRANSPORTER"/>
    <property type="match status" value="1"/>
</dbReference>
<feature type="domain" description="Amino acid transporter transmembrane" evidence="7">
    <location>
        <begin position="65"/>
        <end position="453"/>
    </location>
</feature>
<evidence type="ECO:0000313" key="9">
    <source>
        <dbReference type="Proteomes" id="UP001515480"/>
    </source>
</evidence>
<keyword evidence="3 5" id="KW-1133">Transmembrane helix</keyword>
<evidence type="ECO:0000256" key="6">
    <source>
        <dbReference type="SAM" id="SignalP"/>
    </source>
</evidence>
<feature type="transmembrane region" description="Helical" evidence="5">
    <location>
        <begin position="306"/>
        <end position="332"/>
    </location>
</feature>
<accession>A0AB34JEG8</accession>
<feature type="signal peptide" evidence="6">
    <location>
        <begin position="1"/>
        <end position="28"/>
    </location>
</feature>
<reference evidence="8 9" key="1">
    <citation type="journal article" date="2024" name="Science">
        <title>Giant polyketide synthase enzymes in the biosynthesis of giant marine polyether toxins.</title>
        <authorList>
            <person name="Fallon T.R."/>
            <person name="Shende V.V."/>
            <person name="Wierzbicki I.H."/>
            <person name="Pendleton A.L."/>
            <person name="Watervoot N.F."/>
            <person name="Auber R.P."/>
            <person name="Gonzalez D.J."/>
            <person name="Wisecaver J.H."/>
            <person name="Moore B.S."/>
        </authorList>
    </citation>
    <scope>NUCLEOTIDE SEQUENCE [LARGE SCALE GENOMIC DNA]</scope>
    <source>
        <strain evidence="8 9">12B1</strain>
    </source>
</reference>
<feature type="transmembrane region" description="Helical" evidence="5">
    <location>
        <begin position="189"/>
        <end position="206"/>
    </location>
</feature>
<organism evidence="8 9">
    <name type="scientific">Prymnesium parvum</name>
    <name type="common">Toxic golden alga</name>
    <dbReference type="NCBI Taxonomy" id="97485"/>
    <lineage>
        <taxon>Eukaryota</taxon>
        <taxon>Haptista</taxon>
        <taxon>Haptophyta</taxon>
        <taxon>Prymnesiophyceae</taxon>
        <taxon>Prymnesiales</taxon>
        <taxon>Prymnesiaceae</taxon>
        <taxon>Prymnesium</taxon>
    </lineage>
</organism>
<dbReference type="PANTHER" id="PTHR22950:SF652">
    <property type="entry name" value="TRANSMEMBRANE AMINO ACID TRANSPORTER FAMILY PROTEIN"/>
    <property type="match status" value="1"/>
</dbReference>
<comment type="caution">
    <text evidence="8">The sequence shown here is derived from an EMBL/GenBank/DDBJ whole genome shotgun (WGS) entry which is preliminary data.</text>
</comment>
<evidence type="ECO:0000256" key="5">
    <source>
        <dbReference type="SAM" id="Phobius"/>
    </source>
</evidence>
<evidence type="ECO:0000259" key="7">
    <source>
        <dbReference type="Pfam" id="PF01490"/>
    </source>
</evidence>
<evidence type="ECO:0000256" key="4">
    <source>
        <dbReference type="ARBA" id="ARBA00023136"/>
    </source>
</evidence>
<dbReference type="GO" id="GO:0016020">
    <property type="term" value="C:membrane"/>
    <property type="evidence" value="ECO:0007669"/>
    <property type="project" value="UniProtKB-SubCell"/>
</dbReference>
<protein>
    <recommendedName>
        <fullName evidence="7">Amino acid transporter transmembrane domain-containing protein</fullName>
    </recommendedName>
</protein>
<feature type="transmembrane region" description="Helical" evidence="5">
    <location>
        <begin position="417"/>
        <end position="439"/>
    </location>
</feature>
<feature type="transmembrane region" description="Helical" evidence="5">
    <location>
        <begin position="269"/>
        <end position="286"/>
    </location>
</feature>
<evidence type="ECO:0000256" key="1">
    <source>
        <dbReference type="ARBA" id="ARBA00004141"/>
    </source>
</evidence>
<feature type="transmembrane region" description="Helical" evidence="5">
    <location>
        <begin position="392"/>
        <end position="411"/>
    </location>
</feature>
<evidence type="ECO:0000256" key="3">
    <source>
        <dbReference type="ARBA" id="ARBA00022989"/>
    </source>
</evidence>
<feature type="transmembrane region" description="Helical" evidence="5">
    <location>
        <begin position="352"/>
        <end position="371"/>
    </location>
</feature>
<dbReference type="GO" id="GO:0015179">
    <property type="term" value="F:L-amino acid transmembrane transporter activity"/>
    <property type="evidence" value="ECO:0007669"/>
    <property type="project" value="TreeGrafter"/>
</dbReference>
<dbReference type="Pfam" id="PF01490">
    <property type="entry name" value="Aa_trans"/>
    <property type="match status" value="1"/>
</dbReference>
<keyword evidence="2 5" id="KW-0812">Transmembrane</keyword>
<feature type="transmembrane region" description="Helical" evidence="5">
    <location>
        <begin position="213"/>
        <end position="232"/>
    </location>
</feature>
<evidence type="ECO:0000313" key="8">
    <source>
        <dbReference type="EMBL" id="KAL1520244.1"/>
    </source>
</evidence>
<evidence type="ECO:0000256" key="2">
    <source>
        <dbReference type="ARBA" id="ARBA00022692"/>
    </source>
</evidence>
<dbReference type="EMBL" id="JBGBPQ010000009">
    <property type="protein sequence ID" value="KAL1520244.1"/>
    <property type="molecule type" value="Genomic_DNA"/>
</dbReference>
<feature type="transmembrane region" description="Helical" evidence="5">
    <location>
        <begin position="104"/>
        <end position="126"/>
    </location>
</feature>
<feature type="transmembrane region" description="Helical" evidence="5">
    <location>
        <begin position="147"/>
        <end position="169"/>
    </location>
</feature>
<name>A0AB34JEG8_PRYPA</name>
<feature type="transmembrane region" description="Helical" evidence="5">
    <location>
        <begin position="460"/>
        <end position="486"/>
    </location>
</feature>
<sequence length="492" mass="50920">MPLRLTRPSAFRRTPILLVCCSCALAWAAPQPRPPLPSARPSPLPPLPRTTAATLAALPAEPPKGTSAASMTVNLAKNIVGSGVLALAAGVSTFSSAKPAVAPALALLLFFAGVSAYSFSLIARLGEECGTPTYRDTWASIFGERTAFIPAATITFKTVVGALSYAIIIGDSLASIASLCGGPALLCRSNAWIVIVSVLVLLPLCLLRDLSSLAIGSYLGTGGTLFTAFFMWTRLLQRAYAPGGRFHAAIAPALRPRFDPTSSLLNPKAFVLVSMLATAFLAHYNAPKMYKELAPPADGSSKATRFNLVVCGAFSIAALLCSAIMTAGYLTFGRASQGLILNNYATADGLAFIARIGIGLSIIFSYPLNFVGLREGVLSLFHASDKAWRTDVHVGSTVLLMLAVNGLALRVKNLGLVVSLGGAILGSALVYIIPALMSVAHSQRKAAAARAKGEQLPLSVAIETAAAACLAALGVFLAAVGAVMSLKNAGGH</sequence>
<dbReference type="Proteomes" id="UP001515480">
    <property type="component" value="Unassembled WGS sequence"/>
</dbReference>
<keyword evidence="4 5" id="KW-0472">Membrane</keyword>
<dbReference type="InterPro" id="IPR013057">
    <property type="entry name" value="AA_transpt_TM"/>
</dbReference>
<dbReference type="AlphaFoldDB" id="A0AB34JEG8"/>
<proteinExistence type="predicted"/>
<keyword evidence="6" id="KW-0732">Signal</keyword>
<feature type="chain" id="PRO_5044268846" description="Amino acid transporter transmembrane domain-containing protein" evidence="6">
    <location>
        <begin position="29"/>
        <end position="492"/>
    </location>
</feature>
<keyword evidence="9" id="KW-1185">Reference proteome</keyword>